<keyword evidence="2" id="KW-1185">Reference proteome</keyword>
<dbReference type="Pfam" id="PF04229">
    <property type="entry name" value="GrpB"/>
    <property type="match status" value="1"/>
</dbReference>
<accession>A0A2V1CYP3</accession>
<dbReference type="SUPFAM" id="SSF81301">
    <property type="entry name" value="Nucleotidyltransferase"/>
    <property type="match status" value="1"/>
</dbReference>
<evidence type="ECO:0000313" key="1">
    <source>
        <dbReference type="EMBL" id="PVH90857.1"/>
    </source>
</evidence>
<proteinExistence type="predicted"/>
<dbReference type="AlphaFoldDB" id="A0A2V1CYP3"/>
<dbReference type="PANTHER" id="PTHR34822:SF1">
    <property type="entry name" value="GRPB FAMILY PROTEIN"/>
    <property type="match status" value="1"/>
</dbReference>
<reference evidence="1 2" key="1">
    <citation type="journal article" date="2018" name="Sci. Rep.">
        <title>Comparative genomics provides insights into the lifestyle and reveals functional heterogeneity of dark septate endophytic fungi.</title>
        <authorList>
            <person name="Knapp D.G."/>
            <person name="Nemeth J.B."/>
            <person name="Barry K."/>
            <person name="Hainaut M."/>
            <person name="Henrissat B."/>
            <person name="Johnson J."/>
            <person name="Kuo A."/>
            <person name="Lim J.H.P."/>
            <person name="Lipzen A."/>
            <person name="Nolan M."/>
            <person name="Ohm R.A."/>
            <person name="Tamas L."/>
            <person name="Grigoriev I.V."/>
            <person name="Spatafora J.W."/>
            <person name="Nagy L.G."/>
            <person name="Kovacs G.M."/>
        </authorList>
    </citation>
    <scope>NUCLEOTIDE SEQUENCE [LARGE SCALE GENOMIC DNA]</scope>
    <source>
        <strain evidence="1 2">DSE2036</strain>
    </source>
</reference>
<sequence>MSVVVVPYNPEWPSYFERIKAELSSYLVDVEILSIEHVGSTSVPGLAAKPIIDIDIIVTRSNVQPAIDALVNVSFSYLGDLGIADRHALKDPNQSPKRNIYVCVANAFQTRNHLAVRNTLRLDPSLRDEYAAVKLQLAAEGTNIIDYISAKTSIIQKILKAAGLLIDDELAAINRANCERGTFGATKTKRLLLREFVMDDVQPLFELEGKAEVVRYSVVVDSR</sequence>
<dbReference type="Gene3D" id="3.30.460.10">
    <property type="entry name" value="Beta Polymerase, domain 2"/>
    <property type="match status" value="1"/>
</dbReference>
<dbReference type="Proteomes" id="UP000244855">
    <property type="component" value="Unassembled WGS sequence"/>
</dbReference>
<organism evidence="1 2">
    <name type="scientific">Periconia macrospinosa</name>
    <dbReference type="NCBI Taxonomy" id="97972"/>
    <lineage>
        <taxon>Eukaryota</taxon>
        <taxon>Fungi</taxon>
        <taxon>Dikarya</taxon>
        <taxon>Ascomycota</taxon>
        <taxon>Pezizomycotina</taxon>
        <taxon>Dothideomycetes</taxon>
        <taxon>Pleosporomycetidae</taxon>
        <taxon>Pleosporales</taxon>
        <taxon>Massarineae</taxon>
        <taxon>Periconiaceae</taxon>
        <taxon>Periconia</taxon>
    </lineage>
</organism>
<dbReference type="InterPro" id="IPR007344">
    <property type="entry name" value="GrpB/CoaE"/>
</dbReference>
<dbReference type="OrthoDB" id="630895at2759"/>
<name>A0A2V1CYP3_9PLEO</name>
<evidence type="ECO:0000313" key="2">
    <source>
        <dbReference type="Proteomes" id="UP000244855"/>
    </source>
</evidence>
<dbReference type="InterPro" id="IPR043519">
    <property type="entry name" value="NT_sf"/>
</dbReference>
<gene>
    <name evidence="1" type="ORF">DM02DRAFT_397565</name>
</gene>
<dbReference type="EMBL" id="KZ806066">
    <property type="protein sequence ID" value="PVH90857.1"/>
    <property type="molecule type" value="Genomic_DNA"/>
</dbReference>
<dbReference type="PANTHER" id="PTHR34822">
    <property type="entry name" value="GRPB DOMAIN PROTEIN (AFU_ORTHOLOGUE AFUA_1G01530)"/>
    <property type="match status" value="1"/>
</dbReference>
<protein>
    <submittedName>
        <fullName evidence="1">UPF0157-domain-containing protein</fullName>
    </submittedName>
</protein>